<dbReference type="AlphaFoldDB" id="A0A3A8IWD3"/>
<accession>A0A3A8IWD3</accession>
<protein>
    <submittedName>
        <fullName evidence="2">PepSY domain-containing protein</fullName>
    </submittedName>
</protein>
<feature type="transmembrane region" description="Helical" evidence="1">
    <location>
        <begin position="413"/>
        <end position="430"/>
    </location>
</feature>
<dbReference type="RefSeq" id="WP_120541683.1">
    <property type="nucleotide sequence ID" value="NZ_RAVZ01000106.1"/>
</dbReference>
<dbReference type="PANTHER" id="PTHR34219:SF4">
    <property type="entry name" value="PEPSY DOMAIN-CONTAINING PROTEIN"/>
    <property type="match status" value="1"/>
</dbReference>
<name>A0A3A8IWD3_9BACT</name>
<feature type="transmembrane region" description="Helical" evidence="1">
    <location>
        <begin position="140"/>
        <end position="160"/>
    </location>
</feature>
<organism evidence="2 3">
    <name type="scientific">Corallococcus terminator</name>
    <dbReference type="NCBI Taxonomy" id="2316733"/>
    <lineage>
        <taxon>Bacteria</taxon>
        <taxon>Pseudomonadati</taxon>
        <taxon>Myxococcota</taxon>
        <taxon>Myxococcia</taxon>
        <taxon>Myxococcales</taxon>
        <taxon>Cystobacterineae</taxon>
        <taxon>Myxococcaceae</taxon>
        <taxon>Corallococcus</taxon>
    </lineage>
</organism>
<evidence type="ECO:0000256" key="1">
    <source>
        <dbReference type="SAM" id="Phobius"/>
    </source>
</evidence>
<feature type="transmembrane region" description="Helical" evidence="1">
    <location>
        <begin position="437"/>
        <end position="455"/>
    </location>
</feature>
<evidence type="ECO:0000313" key="2">
    <source>
        <dbReference type="EMBL" id="RKG86896.1"/>
    </source>
</evidence>
<keyword evidence="1" id="KW-0472">Membrane</keyword>
<feature type="transmembrane region" description="Helical" evidence="1">
    <location>
        <begin position="12"/>
        <end position="38"/>
    </location>
</feature>
<reference evidence="3" key="1">
    <citation type="submission" date="2018-09" db="EMBL/GenBank/DDBJ databases">
        <authorList>
            <person name="Livingstone P.G."/>
            <person name="Whitworth D.E."/>
        </authorList>
    </citation>
    <scope>NUCLEOTIDE SEQUENCE [LARGE SCALE GENOMIC DNA]</scope>
    <source>
        <strain evidence="3">CA054A</strain>
    </source>
</reference>
<dbReference type="Pfam" id="PF03929">
    <property type="entry name" value="PepSY_TM"/>
    <property type="match status" value="1"/>
</dbReference>
<keyword evidence="1" id="KW-0812">Transmembrane</keyword>
<feature type="transmembrane region" description="Helical" evidence="1">
    <location>
        <begin position="381"/>
        <end position="401"/>
    </location>
</feature>
<dbReference type="EMBL" id="RAVZ01000106">
    <property type="protein sequence ID" value="RKG86896.1"/>
    <property type="molecule type" value="Genomic_DNA"/>
</dbReference>
<dbReference type="PANTHER" id="PTHR34219">
    <property type="entry name" value="IRON-REGULATED INNER MEMBRANE PROTEIN-RELATED"/>
    <property type="match status" value="1"/>
</dbReference>
<evidence type="ECO:0000313" key="3">
    <source>
        <dbReference type="Proteomes" id="UP000268094"/>
    </source>
</evidence>
<dbReference type="InterPro" id="IPR005625">
    <property type="entry name" value="PepSY-ass_TM"/>
</dbReference>
<feature type="transmembrane region" description="Helical" evidence="1">
    <location>
        <begin position="341"/>
        <end position="360"/>
    </location>
</feature>
<feature type="transmembrane region" description="Helical" evidence="1">
    <location>
        <begin position="186"/>
        <end position="211"/>
    </location>
</feature>
<feature type="transmembrane region" description="Helical" evidence="1">
    <location>
        <begin position="475"/>
        <end position="496"/>
    </location>
</feature>
<keyword evidence="1" id="KW-1133">Transmembrane helix</keyword>
<sequence>MKLSPRTFRIQFDLHAWAGVIASLFLFVIFFCGVFAMFREDLEFWQEPALHVAPASEAPPSFDAMLARVKEQGPFPVGSHVGLLTHEDTRFITAYLFEPSGLRVLWLDPATGTALPERSRLASELYWMHFFYRVPWGMEFTGVVSVALLMALVSGLWIHLKDLRAQWWRFRPTAKPRFSASDAHKVLGVFGLPFTAMLAWSGAVLCLSALAAQGFGSTVYRGQADRVTRLRGHEQPLRDATGRESPMLSLDTVVARARQSVPGAEGIPRYVELHHAGDARAWAGVYFQLAPLGPDHFAHVDAVSGETFGSSVASRTPAFTFERLLFDLHAGRFAEALMKPLYALLALAMCAVLITGNLVWLERRDPSRKHRGNRVLERLTVGVSSGLAFGTAVYFAANRVLPWALARRADWEFGLYVGAWALAVVVALVPRWAPRQMASVLCALAAVLFGGVVVGDVALRDANLFTALARGLPPVFLSELLLCCMALCCGGLAWGLRRRRTVEALPGGDAPEGPLVNA</sequence>
<keyword evidence="3" id="KW-1185">Reference proteome</keyword>
<dbReference type="OrthoDB" id="6307929at2"/>
<comment type="caution">
    <text evidence="2">The sequence shown here is derived from an EMBL/GenBank/DDBJ whole genome shotgun (WGS) entry which is preliminary data.</text>
</comment>
<dbReference type="Proteomes" id="UP000268094">
    <property type="component" value="Unassembled WGS sequence"/>
</dbReference>
<proteinExistence type="predicted"/>
<gene>
    <name evidence="2" type="ORF">D7V88_16965</name>
</gene>